<dbReference type="PIRSF" id="PIRSF001267">
    <property type="entry name" value="Pyrophosphatase_GppA_Ppx"/>
    <property type="match status" value="1"/>
</dbReference>
<evidence type="ECO:0000256" key="1">
    <source>
        <dbReference type="ARBA" id="ARBA00022801"/>
    </source>
</evidence>
<feature type="domain" description="Ppx/GppA phosphatase C-terminal" evidence="3">
    <location>
        <begin position="330"/>
        <end position="506"/>
    </location>
</feature>
<gene>
    <name evidence="4" type="primary">ppx</name>
    <name evidence="4" type="ORF">GCM10022278_18790</name>
</gene>
<dbReference type="Pfam" id="PF21447">
    <property type="entry name" value="Ppx-GppA_III"/>
    <property type="match status" value="1"/>
</dbReference>
<dbReference type="Pfam" id="PF02541">
    <property type="entry name" value="Ppx-GppA"/>
    <property type="match status" value="1"/>
</dbReference>
<keyword evidence="1" id="KW-0378">Hydrolase</keyword>
<evidence type="ECO:0000313" key="5">
    <source>
        <dbReference type="Proteomes" id="UP001501337"/>
    </source>
</evidence>
<dbReference type="InterPro" id="IPR048950">
    <property type="entry name" value="Ppx_GppA_C"/>
</dbReference>
<protein>
    <submittedName>
        <fullName evidence="4">Exopolyphosphatase</fullName>
    </submittedName>
</protein>
<dbReference type="CDD" id="cd24053">
    <property type="entry name" value="ASKHA_NBD_EcPPX-GppA-like"/>
    <property type="match status" value="1"/>
</dbReference>
<dbReference type="InterPro" id="IPR003695">
    <property type="entry name" value="Ppx_GppA_N"/>
</dbReference>
<dbReference type="InterPro" id="IPR030673">
    <property type="entry name" value="PyroPPase_GppA_Ppx"/>
</dbReference>
<dbReference type="Proteomes" id="UP001501337">
    <property type="component" value="Unassembled WGS sequence"/>
</dbReference>
<evidence type="ECO:0000259" key="2">
    <source>
        <dbReference type="Pfam" id="PF02541"/>
    </source>
</evidence>
<accession>A0ABP7P7B2</accession>
<evidence type="ECO:0000313" key="4">
    <source>
        <dbReference type="EMBL" id="GAA3960951.1"/>
    </source>
</evidence>
<dbReference type="Gene3D" id="3.30.420.40">
    <property type="match status" value="1"/>
</dbReference>
<name>A0ABP7P7B2_9GAMM</name>
<sequence>MPQASSVKTAYSAAEPINIASIDMGSNSFHMVIAQLVHNEIRPIEKIGEKVQLGAGLDDRMMLDEASQQRGLECLQRFAQRLQGIHPSRIQVVGTNALRVARNAQDFVVKAEAILNSPIAIISGREEARLIYLGVAHSLSDDAGRRLVIDIGGGSTEYVIGDRFEPIELESMHMGCVGYRDRFFTNKNNEVTASPEQFKAAITEASRELLAIKKRFKKVGWQQCTGSSGSIKAIQQALEENKLSPHAITLPTMLELQKQLMEGGDKLKTYTATLDRLNIRKERQTIFASGLAILIAAFQTLKIQEMEFCDGALREGLLYDALGRTQHEDVRERTISSLQARYQIETTHAAAVEATACRLFDQLIKANATDEALAGYWRDVLQWSARVHEIGLAISHTQYHRHGAYLLEHSDLHGFSKRVQHLLSILARTHRRKLSDELFADLLPDDRPWVIMLAVILRLAVIIHHDRSLNEPAALAISLKDNVYRLSFQDEWLSERPLSQADFSAEASYLQRIKVELIVESSASINSSNSK</sequence>
<dbReference type="InterPro" id="IPR043129">
    <property type="entry name" value="ATPase_NBD"/>
</dbReference>
<dbReference type="SUPFAM" id="SSF53067">
    <property type="entry name" value="Actin-like ATPase domain"/>
    <property type="match status" value="2"/>
</dbReference>
<feature type="domain" description="Ppx/GppA phosphatase N-terminal" evidence="2">
    <location>
        <begin position="32"/>
        <end position="323"/>
    </location>
</feature>
<organism evidence="4 5">
    <name type="scientific">Allohahella marinimesophila</name>
    <dbReference type="NCBI Taxonomy" id="1054972"/>
    <lineage>
        <taxon>Bacteria</taxon>
        <taxon>Pseudomonadati</taxon>
        <taxon>Pseudomonadota</taxon>
        <taxon>Gammaproteobacteria</taxon>
        <taxon>Oceanospirillales</taxon>
        <taxon>Hahellaceae</taxon>
        <taxon>Allohahella</taxon>
    </lineage>
</organism>
<dbReference type="Gene3D" id="1.10.3210.10">
    <property type="entry name" value="Hypothetical protein af1432"/>
    <property type="match status" value="1"/>
</dbReference>
<reference evidence="5" key="1">
    <citation type="journal article" date="2019" name="Int. J. Syst. Evol. Microbiol.">
        <title>The Global Catalogue of Microorganisms (GCM) 10K type strain sequencing project: providing services to taxonomists for standard genome sequencing and annotation.</title>
        <authorList>
            <consortium name="The Broad Institute Genomics Platform"/>
            <consortium name="The Broad Institute Genome Sequencing Center for Infectious Disease"/>
            <person name="Wu L."/>
            <person name="Ma J."/>
        </authorList>
    </citation>
    <scope>NUCLEOTIDE SEQUENCE [LARGE SCALE GENOMIC DNA]</scope>
    <source>
        <strain evidence="5">JCM 17555</strain>
    </source>
</reference>
<dbReference type="Gene3D" id="3.30.420.150">
    <property type="entry name" value="Exopolyphosphatase. Domain 2"/>
    <property type="match status" value="1"/>
</dbReference>
<dbReference type="SUPFAM" id="SSF109604">
    <property type="entry name" value="HD-domain/PDEase-like"/>
    <property type="match status" value="1"/>
</dbReference>
<proteinExistence type="predicted"/>
<comment type="caution">
    <text evidence="4">The sequence shown here is derived from an EMBL/GenBank/DDBJ whole genome shotgun (WGS) entry which is preliminary data.</text>
</comment>
<dbReference type="RefSeq" id="WP_344805628.1">
    <property type="nucleotide sequence ID" value="NZ_BAABBO010000009.1"/>
</dbReference>
<dbReference type="PANTHER" id="PTHR30005">
    <property type="entry name" value="EXOPOLYPHOSPHATASE"/>
    <property type="match status" value="1"/>
</dbReference>
<dbReference type="EMBL" id="BAABBO010000009">
    <property type="protein sequence ID" value="GAA3960951.1"/>
    <property type="molecule type" value="Genomic_DNA"/>
</dbReference>
<dbReference type="PANTHER" id="PTHR30005:SF14">
    <property type="entry name" value="EXOPOLYPHOSPHATASE"/>
    <property type="match status" value="1"/>
</dbReference>
<keyword evidence="5" id="KW-1185">Reference proteome</keyword>
<evidence type="ECO:0000259" key="3">
    <source>
        <dbReference type="Pfam" id="PF21447"/>
    </source>
</evidence>
<dbReference type="InterPro" id="IPR050273">
    <property type="entry name" value="GppA/Ppx_hydrolase"/>
</dbReference>